<dbReference type="KEGG" id="kfl:Kfla_3901"/>
<evidence type="ECO:0000259" key="2">
    <source>
        <dbReference type="SMART" id="SM00909"/>
    </source>
</evidence>
<protein>
    <recommendedName>
        <fullName evidence="2">GerMN domain-containing protein</fullName>
    </recommendedName>
</protein>
<dbReference type="EMBL" id="CP001736">
    <property type="protein sequence ID" value="ADB32953.1"/>
    <property type="molecule type" value="Genomic_DNA"/>
</dbReference>
<dbReference type="SMART" id="SM00909">
    <property type="entry name" value="Germane"/>
    <property type="match status" value="1"/>
</dbReference>
<name>D2PQ29_KRIFD</name>
<proteinExistence type="predicted"/>
<dbReference type="Proteomes" id="UP000007967">
    <property type="component" value="Chromosome"/>
</dbReference>
<dbReference type="PROSITE" id="PS51257">
    <property type="entry name" value="PROKAR_LIPOPROTEIN"/>
    <property type="match status" value="1"/>
</dbReference>
<dbReference type="AlphaFoldDB" id="D2PQ29"/>
<gene>
    <name evidence="3" type="ordered locus">Kfla_3901</name>
</gene>
<dbReference type="InterPro" id="IPR019606">
    <property type="entry name" value="GerMN"/>
</dbReference>
<dbReference type="OrthoDB" id="3774064at2"/>
<evidence type="ECO:0000313" key="4">
    <source>
        <dbReference type="Proteomes" id="UP000007967"/>
    </source>
</evidence>
<dbReference type="RefSeq" id="WP_012921509.1">
    <property type="nucleotide sequence ID" value="NC_013729.1"/>
</dbReference>
<dbReference type="eggNOG" id="COG5401">
    <property type="taxonomic scope" value="Bacteria"/>
</dbReference>
<accession>D2PQ29</accession>
<dbReference type="STRING" id="479435.Kfla_3901"/>
<evidence type="ECO:0000313" key="3">
    <source>
        <dbReference type="EMBL" id="ADB32953.1"/>
    </source>
</evidence>
<dbReference type="HOGENOM" id="CLU_124411_0_0_11"/>
<evidence type="ECO:0000256" key="1">
    <source>
        <dbReference type="SAM" id="MobiDB-lite"/>
    </source>
</evidence>
<organism evidence="3 4">
    <name type="scientific">Kribbella flavida (strain DSM 17836 / JCM 10339 / NBRC 14399)</name>
    <dbReference type="NCBI Taxonomy" id="479435"/>
    <lineage>
        <taxon>Bacteria</taxon>
        <taxon>Bacillati</taxon>
        <taxon>Actinomycetota</taxon>
        <taxon>Actinomycetes</taxon>
        <taxon>Propionibacteriales</taxon>
        <taxon>Kribbellaceae</taxon>
        <taxon>Kribbella</taxon>
    </lineage>
</organism>
<reference evidence="3 4" key="2">
    <citation type="journal article" date="2010" name="Stand. Genomic Sci.">
        <title>Complete genome sequence of Kribbella flavida type strain (IFO 14399).</title>
        <authorList>
            <person name="Pukall R."/>
            <person name="Lapidus A."/>
            <person name="Glavina Del Rio T."/>
            <person name="Copeland A."/>
            <person name="Tice H."/>
            <person name="Cheng J.-F."/>
            <person name="Lucas S."/>
            <person name="Chen F."/>
            <person name="Nolan M."/>
            <person name="LaButti K."/>
            <person name="Pati A."/>
            <person name="Ivanova N."/>
            <person name="Mavrommatis K."/>
            <person name="Mikhailova N."/>
            <person name="Pitluck S."/>
            <person name="Bruce D."/>
            <person name="Goodwin L."/>
            <person name="Land M."/>
            <person name="Hauser L."/>
            <person name="Chang Y.-J."/>
            <person name="Jeffries C.D."/>
            <person name="Chen A."/>
            <person name="Palaniappan K."/>
            <person name="Chain P."/>
            <person name="Rohde M."/>
            <person name="Goeker M."/>
            <person name="Bristow J."/>
            <person name="Eisen J.A."/>
            <person name="Markowitz V."/>
            <person name="Hugenholtz P."/>
            <person name="Kyrpides N.C."/>
            <person name="Klenk H.-P."/>
            <person name="Brettin T."/>
        </authorList>
    </citation>
    <scope>NUCLEOTIDE SEQUENCE [LARGE SCALE GENOMIC DNA]</scope>
    <source>
        <strain evidence="4">DSM 17836 / JCM 10339 / NBRC 14399</strain>
    </source>
</reference>
<keyword evidence="4" id="KW-1185">Reference proteome</keyword>
<feature type="region of interest" description="Disordered" evidence="1">
    <location>
        <begin position="22"/>
        <end position="50"/>
    </location>
</feature>
<feature type="domain" description="GerMN" evidence="2">
    <location>
        <begin position="84"/>
        <end position="173"/>
    </location>
</feature>
<dbReference type="Pfam" id="PF10646">
    <property type="entry name" value="Germane"/>
    <property type="match status" value="1"/>
</dbReference>
<sequence length="194" mass="19908">MRRAAGCLGVLVLVAGCGIPTQDQPSQVAASEIPAPLRGDGTPQPSVPATVDPGDSSLLIYFVRDDRLIGLPRETPTGSRDDRLSEALDSLTAGPSEKEQAAGITTAFPAGLDLAVEAVDGTRVVLNLSGETDGRSATDNVLTVGQVVLSLTSLPSVTEITFVRDGTPVEALLPGGALTADPLTAADYLPLKHN</sequence>
<reference evidence="4" key="1">
    <citation type="submission" date="2009-09" db="EMBL/GenBank/DDBJ databases">
        <title>The complete genome of Kribbella flavida DSM 17836.</title>
        <authorList>
            <consortium name="US DOE Joint Genome Institute (JGI-PGF)"/>
            <person name="Lucas S."/>
            <person name="Copeland A."/>
            <person name="Lapidus A."/>
            <person name="Glavina del Rio T."/>
            <person name="Dalin E."/>
            <person name="Tice H."/>
            <person name="Bruce D."/>
            <person name="Goodwin L."/>
            <person name="Pitluck S."/>
            <person name="Kyrpides N."/>
            <person name="Mavromatis K."/>
            <person name="Ivanova N."/>
            <person name="Saunders E."/>
            <person name="Brettin T."/>
            <person name="Detter J.C."/>
            <person name="Han C."/>
            <person name="Larimer F."/>
            <person name="Land M."/>
            <person name="Hauser L."/>
            <person name="Markowitz V."/>
            <person name="Cheng J.-F."/>
            <person name="Hugenholtz P."/>
            <person name="Woyke T."/>
            <person name="Wu D."/>
            <person name="Pukall R."/>
            <person name="Klenk H.-P."/>
            <person name="Eisen J.A."/>
        </authorList>
    </citation>
    <scope>NUCLEOTIDE SEQUENCE [LARGE SCALE GENOMIC DNA]</scope>
    <source>
        <strain evidence="4">DSM 17836 / JCM 10339 / NBRC 14399</strain>
    </source>
</reference>